<dbReference type="HOGENOM" id="CLU_252746_0_0_1"/>
<feature type="compositionally biased region" description="Polar residues" evidence="1">
    <location>
        <begin position="1356"/>
        <end position="1371"/>
    </location>
</feature>
<dbReference type="SUPFAM" id="SSF117281">
    <property type="entry name" value="Kelch motif"/>
    <property type="match status" value="1"/>
</dbReference>
<feature type="compositionally biased region" description="Basic residues" evidence="1">
    <location>
        <begin position="1467"/>
        <end position="1482"/>
    </location>
</feature>
<feature type="region of interest" description="Disordered" evidence="1">
    <location>
        <begin position="1293"/>
        <end position="1523"/>
    </location>
</feature>
<feature type="compositionally biased region" description="Low complexity" evidence="1">
    <location>
        <begin position="1122"/>
        <end position="1139"/>
    </location>
</feature>
<dbReference type="GO" id="GO:0045454">
    <property type="term" value="P:cell redox homeostasis"/>
    <property type="evidence" value="ECO:0007669"/>
    <property type="project" value="TreeGrafter"/>
</dbReference>
<dbReference type="Pfam" id="PF07646">
    <property type="entry name" value="Kelch_2"/>
    <property type="match status" value="1"/>
</dbReference>
<keyword evidence="3" id="KW-1185">Reference proteome</keyword>
<feature type="compositionally biased region" description="Low complexity" evidence="1">
    <location>
        <begin position="769"/>
        <end position="779"/>
    </location>
</feature>
<dbReference type="PANTHER" id="PTHR43503:SF2">
    <property type="entry name" value="NEGATIVE REGULATOR OF SPORULATION MDS3-RELATED"/>
    <property type="match status" value="1"/>
</dbReference>
<feature type="compositionally biased region" description="Basic and acidic residues" evidence="1">
    <location>
        <begin position="1341"/>
        <end position="1353"/>
    </location>
</feature>
<feature type="compositionally biased region" description="Acidic residues" evidence="1">
    <location>
        <begin position="1153"/>
        <end position="1163"/>
    </location>
</feature>
<dbReference type="GO" id="GO:0005829">
    <property type="term" value="C:cytosol"/>
    <property type="evidence" value="ECO:0007669"/>
    <property type="project" value="TreeGrafter"/>
</dbReference>
<feature type="compositionally biased region" description="Polar residues" evidence="1">
    <location>
        <begin position="1451"/>
        <end position="1461"/>
    </location>
</feature>
<dbReference type="Gene3D" id="2.120.10.80">
    <property type="entry name" value="Kelch-type beta propeller"/>
    <property type="match status" value="1"/>
</dbReference>
<evidence type="ECO:0000256" key="1">
    <source>
        <dbReference type="SAM" id="MobiDB-lite"/>
    </source>
</evidence>
<feature type="compositionally biased region" description="Basic and acidic residues" evidence="1">
    <location>
        <begin position="692"/>
        <end position="705"/>
    </location>
</feature>
<feature type="compositionally biased region" description="Basic and acidic residues" evidence="1">
    <location>
        <begin position="857"/>
        <end position="867"/>
    </location>
</feature>
<dbReference type="OrthoDB" id="10001928at2759"/>
<dbReference type="eggNOG" id="ENOG502QSQ9">
    <property type="taxonomic scope" value="Eukaryota"/>
</dbReference>
<feature type="region of interest" description="Disordered" evidence="1">
    <location>
        <begin position="1114"/>
        <end position="1173"/>
    </location>
</feature>
<dbReference type="InParanoid" id="G8YBD9"/>
<sequence>MPTIAPTASNCYELIPPPLQDDDRLNLKVRTGSASTLYNSFIFVYGGLTIGLELSESSVGELLSAFHSRLFDAESKRFDNHLSGELFYLSLLDKQWVRVDIPKGQPKPRARMFHEITALNNCIYVFGGLSLKEGVNGEIEGTLDHWKLESLNDLWEFNLETKRWSLLHDGSNFETDSSVPIPRYNHKVTEISSLTFINRKHHFGILIAGGKDVNNCQIYDNAIYDLVERRYIGSNKFRLRIDSSKNTELNMDKLRADKDNSINIDYKHNIIINFQESDDTKEDEMISKGKPSQREEAIIVYTPMRTNVDKICSNPLFSFKLGRFINPGKILPLHKKESSYDASLRKETSNISIPYNLRFPTGGLFGQNLVIIGFLPNEYDISIFIYNKPTGKWSRLNIFCNHDYGSHRFWGGYVWKSRHKVVLIGNYNTSKTTSSLRYFTSMLTINLPIANILASFELPGLPFNAAQNGRKADSDEDASGEIKSDYSDFKSSEDDAQTQAEHDSDQDVSPKRINSNDSNDKDPSSISFNEYVHYAAPKANFTNIRSVFPPTAMSLGRNAFDRYADTISDFELVSASGDRIPVSFTVLRERWGRYFIELFSRAYVEALYDFEKSSSPDQQLRARDRSEASRESLAMVNRLKYNSISTGESLSSATSDSSFHSNAIARKQDYAQQMLQYPSKLAPPETPRFRHPFQDHDKSSEKEMSGLKNSAGDYKNRRFDSISGSPKTESSTKDKSGNVNSALVDSAQQSPMSRKDSMSSNGSHISAGQLQRLPRQQPLPDEPIPPIHVAPNAHRGTPRKGSNDINSPRTSLIHTLTLLRNIPKSPRESPFTSPRASISAQGNNESNENRQQGLLSKSREGSISKAQESHLAENFANTSDPNDIRPSFAKYVYNSPSLSSDSVTDKKPSSSFTSDVPSGSRDTKDTKLDDSNEYEDIKSSFLRFDNTDISEFKLIPFLTPRILYFPLSTVSIKGFCEYLYTGQVSNKWLLAPTTVDNLAIGKFFNVPLLYDLVSEVMFSIIGRKESYIIYEGKNLKMRYKQLLKLTNTKENCNFKYPLDEYEGLIDTIDDGYLDVILLHKGSSAHKAKVASDLHSRHSKYSTSSLRTDVDEIDEIKNDESQSDVSAASSIARSSRNRGSVSTTHSDDSQYVDSSEDIQQDEPENKDNTSSSESEYELGYLDVFGSLSNSLDPKVKSIFDRAGNYLEALINVEKGHAKESEKSEKKRAYTLTLEEIVPPTAEIPSDSVIDLIYKAGVIASDIKILLRASNLKEMSKLLKKTKAELEPEIAKLEEKLSSRKGNSSFESSPASSAPSSRSAPSAPAAPAASAVSAAPVKQKPATGKETREAPDLKLRSVPSSVSLSTLGSQGIPSTLEKTRSNSSFLGISALKSLKNKPDMSRNRRNLPEANKELDRQITSSIKRDEKLKNKKSKESTKDTRPEAHTSRVPSVMSRTNSNFSETSLPSSKSKHKSLFHPLGKHRQEHSGNSTNGRQTGAAPSVHSDTSKSSSSSKTKHNIFGFRKH</sequence>
<feature type="compositionally biased region" description="Basic and acidic residues" evidence="1">
    <location>
        <begin position="480"/>
        <end position="493"/>
    </location>
</feature>
<feature type="compositionally biased region" description="Basic and acidic residues" evidence="1">
    <location>
        <begin position="500"/>
        <end position="510"/>
    </location>
</feature>
<feature type="compositionally biased region" description="Polar residues" evidence="1">
    <location>
        <begin position="1140"/>
        <end position="1152"/>
    </location>
</feature>
<dbReference type="FunCoup" id="G8YBD9">
    <property type="interactions" value="490"/>
</dbReference>
<dbReference type="STRING" id="559304.G8YBD9"/>
<feature type="compositionally biased region" description="Polar residues" evidence="1">
    <location>
        <begin position="803"/>
        <end position="814"/>
    </location>
</feature>
<evidence type="ECO:0000313" key="3">
    <source>
        <dbReference type="Proteomes" id="UP000005222"/>
    </source>
</evidence>
<name>G8YBD9_PICSO</name>
<dbReference type="Proteomes" id="UP000005222">
    <property type="component" value="Chromosome J"/>
</dbReference>
<dbReference type="PANTHER" id="PTHR43503">
    <property type="entry name" value="MCG48959-RELATED"/>
    <property type="match status" value="1"/>
</dbReference>
<dbReference type="OMA" id="PQITRRF"/>
<feature type="compositionally biased region" description="Polar residues" evidence="1">
    <location>
        <begin position="737"/>
        <end position="768"/>
    </location>
</feature>
<gene>
    <name evidence="2" type="primary">Piso0_001987</name>
    <name evidence="2" type="ORF">GNLVRS01_PISO0J02231g</name>
</gene>
<evidence type="ECO:0000313" key="2">
    <source>
        <dbReference type="EMBL" id="CCE82270.1"/>
    </source>
</evidence>
<feature type="compositionally biased region" description="Basic and acidic residues" evidence="1">
    <location>
        <begin position="1394"/>
        <end position="1444"/>
    </location>
</feature>
<dbReference type="GO" id="GO:0005739">
    <property type="term" value="C:mitochondrion"/>
    <property type="evidence" value="ECO:0007669"/>
    <property type="project" value="TreeGrafter"/>
</dbReference>
<protein>
    <submittedName>
        <fullName evidence="2">Piso0_001987 protein</fullName>
    </submittedName>
</protein>
<feature type="compositionally biased region" description="Polar residues" evidence="1">
    <location>
        <begin position="830"/>
        <end position="855"/>
    </location>
</feature>
<dbReference type="InterPro" id="IPR011498">
    <property type="entry name" value="Kelch_2"/>
</dbReference>
<dbReference type="InterPro" id="IPR015915">
    <property type="entry name" value="Kelch-typ_b-propeller"/>
</dbReference>
<accession>G8YBD9</accession>
<feature type="compositionally biased region" description="Low complexity" evidence="1">
    <location>
        <begin position="1302"/>
        <end position="1334"/>
    </location>
</feature>
<reference evidence="2 3" key="1">
    <citation type="journal article" date="2012" name="G3 (Bethesda)">
        <title>Pichia sorbitophila, an interspecies yeast hybrid reveals early steps of genome resolution following polyploidization.</title>
        <authorList>
            <person name="Leh Louis V."/>
            <person name="Despons L."/>
            <person name="Friedrich A."/>
            <person name="Martin T."/>
            <person name="Durrens P."/>
            <person name="Casaregola S."/>
            <person name="Neuveglise C."/>
            <person name="Fairhead C."/>
            <person name="Marck C."/>
            <person name="Cruz J.A."/>
            <person name="Straub M.L."/>
            <person name="Kugler V."/>
            <person name="Sacerdot C."/>
            <person name="Uzunov Z."/>
            <person name="Thierry A."/>
            <person name="Weiss S."/>
            <person name="Bleykasten C."/>
            <person name="De Montigny J."/>
            <person name="Jacques N."/>
            <person name="Jung P."/>
            <person name="Lemaire M."/>
            <person name="Mallet S."/>
            <person name="Morel G."/>
            <person name="Richard G.F."/>
            <person name="Sarkar A."/>
            <person name="Savel G."/>
            <person name="Schacherer J."/>
            <person name="Seret M.L."/>
            <person name="Talla E."/>
            <person name="Samson G."/>
            <person name="Jubin C."/>
            <person name="Poulain J."/>
            <person name="Vacherie B."/>
            <person name="Barbe V."/>
            <person name="Pelletier E."/>
            <person name="Sherman D.J."/>
            <person name="Westhof E."/>
            <person name="Weissenbach J."/>
            <person name="Baret P.V."/>
            <person name="Wincker P."/>
            <person name="Gaillardin C."/>
            <person name="Dujon B."/>
            <person name="Souciet J.L."/>
        </authorList>
    </citation>
    <scope>NUCLEOTIDE SEQUENCE [LARGE SCALE GENOMIC DNA]</scope>
    <source>
        <strain evidence="3">ATCC MYA-4447 / BCRC 22081 / CBS 7064 / NBRC 10061 / NRRL Y-12695</strain>
    </source>
</reference>
<feature type="region of interest" description="Disordered" evidence="1">
    <location>
        <begin position="897"/>
        <end position="929"/>
    </location>
</feature>
<proteinExistence type="predicted"/>
<dbReference type="EMBL" id="FO082050">
    <property type="protein sequence ID" value="CCE82270.1"/>
    <property type="molecule type" value="Genomic_DNA"/>
</dbReference>
<feature type="region of interest" description="Disordered" evidence="1">
    <location>
        <begin position="467"/>
        <end position="524"/>
    </location>
</feature>
<organism evidence="2 3">
    <name type="scientific">Pichia sorbitophila (strain ATCC MYA-4447 / BCRC 22081 / CBS 7064 / NBRC 10061 / NRRL Y-12695)</name>
    <name type="common">Hybrid yeast</name>
    <dbReference type="NCBI Taxonomy" id="559304"/>
    <lineage>
        <taxon>Eukaryota</taxon>
        <taxon>Fungi</taxon>
        <taxon>Dikarya</taxon>
        <taxon>Ascomycota</taxon>
        <taxon>Saccharomycotina</taxon>
        <taxon>Pichiomycetes</taxon>
        <taxon>Debaryomycetaceae</taxon>
        <taxon>Millerozyma</taxon>
    </lineage>
</organism>
<feature type="region of interest" description="Disordered" evidence="1">
    <location>
        <begin position="680"/>
        <end position="867"/>
    </location>
</feature>
<feature type="compositionally biased region" description="Basic residues" evidence="1">
    <location>
        <begin position="1512"/>
        <end position="1523"/>
    </location>
</feature>